<dbReference type="Proteomes" id="UP000033856">
    <property type="component" value="Unassembled WGS sequence"/>
</dbReference>
<comment type="caution">
    <text evidence="1">The sequence shown here is derived from an EMBL/GenBank/DDBJ whole genome shotgun (WGS) entry which is preliminary data.</text>
</comment>
<sequence>MKIRQKENNDALDLDSNKFKFDLECVILKSISRSVKSVGRDKTDLWV</sequence>
<gene>
    <name evidence="1" type="ORF">UU83_C0001G0016</name>
</gene>
<dbReference type="AlphaFoldDB" id="A0A0G0XLM9"/>
<proteinExistence type="predicted"/>
<organism evidence="1 2">
    <name type="scientific">Candidatus Jorgensenbacteria bacterium GW2011_GWF2_41_8</name>
    <dbReference type="NCBI Taxonomy" id="1618667"/>
    <lineage>
        <taxon>Bacteria</taxon>
        <taxon>Candidatus Joergenseniibacteriota</taxon>
    </lineage>
</organism>
<reference evidence="1 2" key="1">
    <citation type="journal article" date="2015" name="Nature">
        <title>rRNA introns, odd ribosomes, and small enigmatic genomes across a large radiation of phyla.</title>
        <authorList>
            <person name="Brown C.T."/>
            <person name="Hug L.A."/>
            <person name="Thomas B.C."/>
            <person name="Sharon I."/>
            <person name="Castelle C.J."/>
            <person name="Singh A."/>
            <person name="Wilkins M.J."/>
            <person name="Williams K.H."/>
            <person name="Banfield J.F."/>
        </authorList>
    </citation>
    <scope>NUCLEOTIDE SEQUENCE [LARGE SCALE GENOMIC DNA]</scope>
</reference>
<accession>A0A0G0XLM9</accession>
<name>A0A0G0XLM9_9BACT</name>
<evidence type="ECO:0000313" key="2">
    <source>
        <dbReference type="Proteomes" id="UP000033856"/>
    </source>
</evidence>
<dbReference type="EMBL" id="LCCD01000001">
    <property type="protein sequence ID" value="KKS25800.1"/>
    <property type="molecule type" value="Genomic_DNA"/>
</dbReference>
<protein>
    <submittedName>
        <fullName evidence="1">Uncharacterized protein</fullName>
    </submittedName>
</protein>
<evidence type="ECO:0000313" key="1">
    <source>
        <dbReference type="EMBL" id="KKS25800.1"/>
    </source>
</evidence>